<feature type="compositionally biased region" description="Low complexity" evidence="1">
    <location>
        <begin position="435"/>
        <end position="471"/>
    </location>
</feature>
<reference evidence="3 4" key="1">
    <citation type="submission" date="2020-02" db="EMBL/GenBank/DDBJ databases">
        <authorList>
            <person name="Ma Q."/>
            <person name="Huang Y."/>
            <person name="Song X."/>
            <person name="Pei D."/>
        </authorList>
    </citation>
    <scope>NUCLEOTIDE SEQUENCE [LARGE SCALE GENOMIC DNA]</scope>
    <source>
        <strain evidence="3">Sxm20200214</strain>
        <tissue evidence="3">Leaf</tissue>
    </source>
</reference>
<dbReference type="AlphaFoldDB" id="A0A8X7PBD9"/>
<keyword evidence="4" id="KW-1185">Reference proteome</keyword>
<dbReference type="Pfam" id="PF00168">
    <property type="entry name" value="C2"/>
    <property type="match status" value="1"/>
</dbReference>
<feature type="domain" description="C2" evidence="2">
    <location>
        <begin position="182"/>
        <end position="314"/>
    </location>
</feature>
<gene>
    <name evidence="3" type="ORF">Bca52824_087733</name>
</gene>
<dbReference type="InterPro" id="IPR000008">
    <property type="entry name" value="C2_dom"/>
</dbReference>
<dbReference type="Proteomes" id="UP000886595">
    <property type="component" value="Unassembled WGS sequence"/>
</dbReference>
<evidence type="ECO:0000313" key="3">
    <source>
        <dbReference type="EMBL" id="KAG2248105.1"/>
    </source>
</evidence>
<feature type="region of interest" description="Disordered" evidence="1">
    <location>
        <begin position="50"/>
        <end position="82"/>
    </location>
</feature>
<evidence type="ECO:0000259" key="2">
    <source>
        <dbReference type="PROSITE" id="PS50004"/>
    </source>
</evidence>
<evidence type="ECO:0000313" key="4">
    <source>
        <dbReference type="Proteomes" id="UP000886595"/>
    </source>
</evidence>
<dbReference type="PANTHER" id="PTHR32246">
    <property type="entry name" value="INGRESSION PROTEIN FIC1"/>
    <property type="match status" value="1"/>
</dbReference>
<dbReference type="EMBL" id="JAAMPC010000017">
    <property type="protein sequence ID" value="KAG2248105.1"/>
    <property type="molecule type" value="Genomic_DNA"/>
</dbReference>
<feature type="compositionally biased region" description="Polar residues" evidence="1">
    <location>
        <begin position="50"/>
        <end position="62"/>
    </location>
</feature>
<dbReference type="Gene3D" id="2.60.40.150">
    <property type="entry name" value="C2 domain"/>
    <property type="match status" value="1"/>
</dbReference>
<dbReference type="InterPro" id="IPR035892">
    <property type="entry name" value="C2_domain_sf"/>
</dbReference>
<name>A0A8X7PBD9_BRACI</name>
<feature type="compositionally biased region" description="Polar residues" evidence="1">
    <location>
        <begin position="397"/>
        <end position="434"/>
    </location>
</feature>
<accession>A0A8X7PBD9</accession>
<dbReference type="PROSITE" id="PS50004">
    <property type="entry name" value="C2"/>
    <property type="match status" value="1"/>
</dbReference>
<proteinExistence type="predicted"/>
<dbReference type="PANTHER" id="PTHR32246:SF173">
    <property type="entry name" value="C2 DOMAIN-CONTAINING PROTEIN"/>
    <property type="match status" value="1"/>
</dbReference>
<organism evidence="3 4">
    <name type="scientific">Brassica carinata</name>
    <name type="common">Ethiopian mustard</name>
    <name type="synonym">Abyssinian cabbage</name>
    <dbReference type="NCBI Taxonomy" id="52824"/>
    <lineage>
        <taxon>Eukaryota</taxon>
        <taxon>Viridiplantae</taxon>
        <taxon>Streptophyta</taxon>
        <taxon>Embryophyta</taxon>
        <taxon>Tracheophyta</taxon>
        <taxon>Spermatophyta</taxon>
        <taxon>Magnoliopsida</taxon>
        <taxon>eudicotyledons</taxon>
        <taxon>Gunneridae</taxon>
        <taxon>Pentapetalae</taxon>
        <taxon>rosids</taxon>
        <taxon>malvids</taxon>
        <taxon>Brassicales</taxon>
        <taxon>Brassicaceae</taxon>
        <taxon>Brassiceae</taxon>
        <taxon>Brassica</taxon>
    </lineage>
</organism>
<dbReference type="SUPFAM" id="SSF49562">
    <property type="entry name" value="C2 domain (Calcium/lipid-binding domain, CaLB)"/>
    <property type="match status" value="1"/>
</dbReference>
<comment type="caution">
    <text evidence="3">The sequence shown here is derived from an EMBL/GenBank/DDBJ whole genome shotgun (WGS) entry which is preliminary data.</text>
</comment>
<protein>
    <recommendedName>
        <fullName evidence="2">C2 domain-containing protein</fullName>
    </recommendedName>
</protein>
<dbReference type="OrthoDB" id="270970at2759"/>
<sequence>MSPPELQRGRDNNPTLELKIISADDVSHINATYKMDVYTPSFQSPAALINGNNQPRHPSTFTDVPIRRGTTPSSSPSTRKQFSLPSRMIKLKLVTYPVKVKDGSKGTLSFSYRFNPVAPLDDMSPSAPDYSLWFGQPVHPTPDPASSGHHVYLNTDPARLGQPVYLNTDPARSGQPVYLNPDPASLGQPVMFSPQFQTTMPKLKLMLVIKSAKDIKSVSIGNDMNVSASVMIRGGKARTKDTVNTPITYCTYRNPRWDHEVEFCLDEKLVQEGRLTLVVKIIGVRALLGDKGVGEVVVTIQELYGLNPPSPLPSKGDDGHGMSLMTRDVTLPIRFIMYPIQGTSGYTVVQPRANAVPSNGQLQIYMPPQYHQSQPQPQPLHKPLVHVGVKNVHTQLQTQPHQSQGYQQYSPMQPHKPQSQNQPLHHPQMHTQSHPLTYQQYSPSQQQLQPQPLPHQLPQTQQPTQPEPQTQGEKPARKPQGGSTEALRLGAAFVGRVIGGALMGEMMSNEVTM</sequence>
<evidence type="ECO:0000256" key="1">
    <source>
        <dbReference type="SAM" id="MobiDB-lite"/>
    </source>
</evidence>
<feature type="region of interest" description="Disordered" evidence="1">
    <location>
        <begin position="397"/>
        <end position="483"/>
    </location>
</feature>